<evidence type="ECO:0000256" key="1">
    <source>
        <dbReference type="SAM" id="SignalP"/>
    </source>
</evidence>
<evidence type="ECO:0000313" key="3">
    <source>
        <dbReference type="Proteomes" id="UP000268908"/>
    </source>
</evidence>
<feature type="signal peptide" evidence="1">
    <location>
        <begin position="1"/>
        <end position="25"/>
    </location>
</feature>
<feature type="chain" id="PRO_5019808151" evidence="1">
    <location>
        <begin position="26"/>
        <end position="141"/>
    </location>
</feature>
<organism evidence="2 3">
    <name type="scientific">Sulfurisoma sediminicola</name>
    <dbReference type="NCBI Taxonomy" id="1381557"/>
    <lineage>
        <taxon>Bacteria</taxon>
        <taxon>Pseudomonadati</taxon>
        <taxon>Pseudomonadota</taxon>
        <taxon>Betaproteobacteria</taxon>
        <taxon>Nitrosomonadales</taxon>
        <taxon>Sterolibacteriaceae</taxon>
        <taxon>Sulfurisoma</taxon>
    </lineage>
</organism>
<gene>
    <name evidence="2" type="ORF">DFR35_2080</name>
</gene>
<name>A0A497XAJ8_9PROT</name>
<sequence>MLRTFRLAVGVLSAVAALVTTGAVAGESRVPKPAITIENPGKCVAPVEEMRRNHMDMLKHTRDKTMREGVRGMKTSLNGCIECHASKKTGSVLGSNENFCQSCHAYAAVKLDCWDCHQPKANYKATGTAPADHPGTAGAKP</sequence>
<dbReference type="InterPro" id="IPR036280">
    <property type="entry name" value="Multihaem_cyt_sf"/>
</dbReference>
<dbReference type="RefSeq" id="WP_121242280.1">
    <property type="nucleotide sequence ID" value="NZ_BHVV01000003.1"/>
</dbReference>
<dbReference type="Proteomes" id="UP000268908">
    <property type="component" value="Unassembled WGS sequence"/>
</dbReference>
<evidence type="ECO:0000313" key="2">
    <source>
        <dbReference type="EMBL" id="RLJ63458.1"/>
    </source>
</evidence>
<accession>A0A497XAJ8</accession>
<reference evidence="2 3" key="1">
    <citation type="submission" date="2018-10" db="EMBL/GenBank/DDBJ databases">
        <title>Genomic Encyclopedia of Type Strains, Phase IV (KMG-IV): sequencing the most valuable type-strain genomes for metagenomic binning, comparative biology and taxonomic classification.</title>
        <authorList>
            <person name="Goeker M."/>
        </authorList>
    </citation>
    <scope>NUCLEOTIDE SEQUENCE [LARGE SCALE GENOMIC DNA]</scope>
    <source>
        <strain evidence="2 3">DSM 26916</strain>
    </source>
</reference>
<keyword evidence="3" id="KW-1185">Reference proteome</keyword>
<dbReference type="Gene3D" id="3.90.10.10">
    <property type="entry name" value="Cytochrome C3"/>
    <property type="match status" value="1"/>
</dbReference>
<dbReference type="OrthoDB" id="9790557at2"/>
<protein>
    <submittedName>
        <fullName evidence="2">Uncharacterized protein</fullName>
    </submittedName>
</protein>
<comment type="caution">
    <text evidence="2">The sequence shown here is derived from an EMBL/GenBank/DDBJ whole genome shotgun (WGS) entry which is preliminary data.</text>
</comment>
<keyword evidence="1" id="KW-0732">Signal</keyword>
<proteinExistence type="predicted"/>
<dbReference type="SUPFAM" id="SSF48695">
    <property type="entry name" value="Multiheme cytochromes"/>
    <property type="match status" value="1"/>
</dbReference>
<dbReference type="EMBL" id="RCCI01000006">
    <property type="protein sequence ID" value="RLJ63458.1"/>
    <property type="molecule type" value="Genomic_DNA"/>
</dbReference>
<dbReference type="AlphaFoldDB" id="A0A497XAJ8"/>